<proteinExistence type="predicted"/>
<protein>
    <submittedName>
        <fullName evidence="1">Uncharacterized protein</fullName>
    </submittedName>
</protein>
<name>A0A8S5M8G9_9CAUD</name>
<evidence type="ECO:0000313" key="1">
    <source>
        <dbReference type="EMBL" id="DAD78589.1"/>
    </source>
</evidence>
<sequence>MERVLSGHKEVRFGMIAGTGLFRAGLSPL</sequence>
<dbReference type="EMBL" id="BK014847">
    <property type="protein sequence ID" value="DAD78589.1"/>
    <property type="molecule type" value="Genomic_DNA"/>
</dbReference>
<organism evidence="1">
    <name type="scientific">Myoviridae sp. ctA1z6</name>
    <dbReference type="NCBI Taxonomy" id="2826627"/>
    <lineage>
        <taxon>Viruses</taxon>
        <taxon>Duplodnaviria</taxon>
        <taxon>Heunggongvirae</taxon>
        <taxon>Uroviricota</taxon>
        <taxon>Caudoviricetes</taxon>
    </lineage>
</organism>
<reference evidence="1" key="1">
    <citation type="journal article" date="2021" name="Proc. Natl. Acad. Sci. U.S.A.">
        <title>A Catalog of Tens of Thousands of Viruses from Human Metagenomes Reveals Hidden Associations with Chronic Diseases.</title>
        <authorList>
            <person name="Tisza M.J."/>
            <person name="Buck C.B."/>
        </authorList>
    </citation>
    <scope>NUCLEOTIDE SEQUENCE</scope>
    <source>
        <strain evidence="1">CtA1z6</strain>
    </source>
</reference>
<accession>A0A8S5M8G9</accession>